<reference evidence="3 4" key="1">
    <citation type="submission" date="2015-03" db="EMBL/GenBank/DDBJ databases">
        <title>Genome sequence of Pseudoalteromonas aurantia.</title>
        <authorList>
            <person name="Xie B.-B."/>
            <person name="Rong J.-C."/>
            <person name="Qin Q.-L."/>
            <person name="Zhang Y.-Z."/>
        </authorList>
    </citation>
    <scope>NUCLEOTIDE SEQUENCE [LARGE SCALE GENOMIC DNA]</scope>
    <source>
        <strain evidence="3 4">208</strain>
    </source>
</reference>
<proteinExistence type="predicted"/>
<organism evidence="3 4">
    <name type="scientific">Pseudoalteromonas aurantia 208</name>
    <dbReference type="NCBI Taxonomy" id="1314867"/>
    <lineage>
        <taxon>Bacteria</taxon>
        <taxon>Pseudomonadati</taxon>
        <taxon>Pseudomonadota</taxon>
        <taxon>Gammaproteobacteria</taxon>
        <taxon>Alteromonadales</taxon>
        <taxon>Pseudoalteromonadaceae</taxon>
        <taxon>Pseudoalteromonas</taxon>
    </lineage>
</organism>
<protein>
    <recommendedName>
        <fullName evidence="5">Lipoprotein</fullName>
    </recommendedName>
</protein>
<evidence type="ECO:0000313" key="4">
    <source>
        <dbReference type="Proteomes" id="UP000615755"/>
    </source>
</evidence>
<name>A0ABR9EDI8_9GAMM</name>
<sequence>MKPSLLVFMLIALCLNGCMNTSQTTQEVASTVIDTAESLHIRHIQTIDAYIKSLEAAKSDTERLLNAIQGDRKKIVKLKKQIMSMRAEILIGKALQSYHNQAQEDIFSKLDQQIEANFWPEIVAQHAVYRDRADAFGEEIKAHPCNNRDSGCTSISATNFNMIQTKYRDSSVAAEYILHLGYEQETLIWQNAIESYQKQTKMIEAEVFRFLAKQPNELNISVTTLANELTQVDNKFAQTITQLKREKAQIEQHWASTKGAMQLLQKEISKPAVWKLILKGASTQTKGILAGYSSNINQAVSGIFGSDIGKIMGDRYQKKVMEIAGSGFEKLELVINKTIDKATSKVTKSVDEFSHSGQN</sequence>
<dbReference type="EMBL" id="AQGV01000012">
    <property type="protein sequence ID" value="MBE0369051.1"/>
    <property type="molecule type" value="Genomic_DNA"/>
</dbReference>
<keyword evidence="2" id="KW-0732">Signal</keyword>
<feature type="signal peptide" evidence="2">
    <location>
        <begin position="1"/>
        <end position="24"/>
    </location>
</feature>
<accession>A0ABR9EDI8</accession>
<feature type="coiled-coil region" evidence="1">
    <location>
        <begin position="51"/>
        <end position="88"/>
    </location>
</feature>
<keyword evidence="4" id="KW-1185">Reference proteome</keyword>
<evidence type="ECO:0000313" key="3">
    <source>
        <dbReference type="EMBL" id="MBE0369051.1"/>
    </source>
</evidence>
<gene>
    <name evidence="3" type="ORF">PAUR_a2820</name>
</gene>
<evidence type="ECO:0000256" key="2">
    <source>
        <dbReference type="SAM" id="SignalP"/>
    </source>
</evidence>
<dbReference type="Proteomes" id="UP000615755">
    <property type="component" value="Unassembled WGS sequence"/>
</dbReference>
<evidence type="ECO:0000256" key="1">
    <source>
        <dbReference type="SAM" id="Coils"/>
    </source>
</evidence>
<keyword evidence="1" id="KW-0175">Coiled coil</keyword>
<comment type="caution">
    <text evidence="3">The sequence shown here is derived from an EMBL/GenBank/DDBJ whole genome shotgun (WGS) entry which is preliminary data.</text>
</comment>
<dbReference type="RefSeq" id="WP_192508239.1">
    <property type="nucleotide sequence ID" value="NZ_AQGV01000012.1"/>
</dbReference>
<evidence type="ECO:0008006" key="5">
    <source>
        <dbReference type="Google" id="ProtNLM"/>
    </source>
</evidence>
<feature type="chain" id="PRO_5046657985" description="Lipoprotein" evidence="2">
    <location>
        <begin position="25"/>
        <end position="359"/>
    </location>
</feature>